<comment type="subcellular location">
    <subcellularLocation>
        <location evidence="1">Host cytoplasm</location>
    </subcellularLocation>
    <subcellularLocation>
        <location evidence="2">Virion</location>
    </subcellularLocation>
</comment>
<proteinExistence type="predicted"/>
<evidence type="ECO:0000256" key="10">
    <source>
        <dbReference type="ARBA" id="ARBA00022695"/>
    </source>
</evidence>
<evidence type="ECO:0000256" key="1">
    <source>
        <dbReference type="ARBA" id="ARBA00004192"/>
    </source>
</evidence>
<evidence type="ECO:0000256" key="24">
    <source>
        <dbReference type="ARBA" id="ARBA00047332"/>
    </source>
</evidence>
<keyword evidence="9" id="KW-0949">S-adenosyl-L-methionine</keyword>
<evidence type="ECO:0000256" key="14">
    <source>
        <dbReference type="ARBA" id="ARBA00022844"/>
    </source>
</evidence>
<comment type="catalytic activity">
    <reaction evidence="25">
        <text>a 5'-end (5'-triphosphoguanosine)-adenylyl-adenylyl-cytidylyl-adenosine in mRNA + 2 S-adenosyl-L-methionine = a 5'-end (N(7)-methyl 5'-triphosphoguanosine)-(2'-O-methyladenylyl)-adenylyl-cytidylyl-adenosine in mRNA + 2 S-adenosyl-L-homocysteine + H(+)</text>
        <dbReference type="Rhea" id="RHEA:65376"/>
        <dbReference type="Rhea" id="RHEA-COMP:16797"/>
        <dbReference type="Rhea" id="RHEA-COMP:16798"/>
        <dbReference type="ChEBI" id="CHEBI:15378"/>
        <dbReference type="ChEBI" id="CHEBI:57856"/>
        <dbReference type="ChEBI" id="CHEBI:59789"/>
        <dbReference type="ChEBI" id="CHEBI:156483"/>
        <dbReference type="ChEBI" id="CHEBI:156484"/>
        <dbReference type="EC" id="2.1.1.375"/>
    </reaction>
</comment>
<dbReference type="GO" id="GO:0003968">
    <property type="term" value="F:RNA-directed RNA polymerase activity"/>
    <property type="evidence" value="ECO:0007669"/>
    <property type="project" value="UniProtKB-KW"/>
</dbReference>
<evidence type="ECO:0000256" key="23">
    <source>
        <dbReference type="ARBA" id="ARBA00031012"/>
    </source>
</evidence>
<evidence type="ECO:0000313" key="29">
    <source>
        <dbReference type="EMBL" id="DAZ90680.1"/>
    </source>
</evidence>
<keyword evidence="17" id="KW-1035">Host cytoplasm</keyword>
<evidence type="ECO:0000256" key="15">
    <source>
        <dbReference type="ARBA" id="ARBA00022953"/>
    </source>
</evidence>
<dbReference type="GO" id="GO:0044423">
    <property type="term" value="C:virion component"/>
    <property type="evidence" value="ECO:0007669"/>
    <property type="project" value="UniProtKB-KW"/>
</dbReference>
<evidence type="ECO:0000256" key="25">
    <source>
        <dbReference type="ARBA" id="ARBA00047370"/>
    </source>
</evidence>
<evidence type="ECO:0000256" key="21">
    <source>
        <dbReference type="ARBA" id="ARBA00026099"/>
    </source>
</evidence>
<dbReference type="GO" id="GO:0016787">
    <property type="term" value="F:hydrolase activity"/>
    <property type="evidence" value="ECO:0007669"/>
    <property type="project" value="UniProtKB-KW"/>
</dbReference>
<keyword evidence="11" id="KW-0547">Nucleotide-binding</keyword>
<feature type="domain" description="Mononegavirus-type SAM-dependent 2'-O-MTase" evidence="28">
    <location>
        <begin position="1632"/>
        <end position="1809"/>
    </location>
</feature>
<evidence type="ECO:0000256" key="18">
    <source>
        <dbReference type="ARBA" id="ARBA00023268"/>
    </source>
</evidence>
<name>A0A9N6YJ83_9RHAB</name>
<evidence type="ECO:0000256" key="9">
    <source>
        <dbReference type="ARBA" id="ARBA00022691"/>
    </source>
</evidence>
<evidence type="ECO:0000259" key="27">
    <source>
        <dbReference type="PROSITE" id="PS50526"/>
    </source>
</evidence>
<evidence type="ECO:0000256" key="20">
    <source>
        <dbReference type="ARBA" id="ARBA00024499"/>
    </source>
</evidence>
<feature type="domain" description="RdRp catalytic" evidence="27">
    <location>
        <begin position="587"/>
        <end position="772"/>
    </location>
</feature>
<evidence type="ECO:0000256" key="7">
    <source>
        <dbReference type="ARBA" id="ARBA00022664"/>
    </source>
</evidence>
<evidence type="ECO:0000256" key="19">
    <source>
        <dbReference type="ARBA" id="ARBA00024494"/>
    </source>
</evidence>
<dbReference type="Pfam" id="PF00946">
    <property type="entry name" value="Mononeg_RNA_pol"/>
    <property type="match status" value="1"/>
</dbReference>
<keyword evidence="5" id="KW-0696">RNA-directed RNA polymerase</keyword>
<evidence type="ECO:0000256" key="8">
    <source>
        <dbReference type="ARBA" id="ARBA00022679"/>
    </source>
</evidence>
<dbReference type="Pfam" id="PF14318">
    <property type="entry name" value="Mononeg_mRNAcap"/>
    <property type="match status" value="1"/>
</dbReference>
<sequence>MDALITESLSNLVFDASDGADEIDERIMTDLHLGNAINLDLIEYFVVGSFTKYSIFSTKLDKTIFRNMLKFIPDNISRYEIGFLSVTQIMLTRESPKALLTQNVYKNIVKLVGASLRQRKVKIPLADHYEEIANHPIKVNSLYIEMFRFLMKMVCMVSEGSRGGDKSVYEGIKIEGKYANGRFCYLEIDWIVISNSSYSCIIDNKTNVAYYGNFDSVLLLLDTLGQRLCLQIGTEICRVGQVVGVLSEHNINYIIKIGDLVLEKYKNQGYEFIALFESLVVSILLKKNPDHVTNPDEFYLNCRAELATMVEEGKFEEDILYAYDSLSRYMMGVEDVVLSNIFCMYRMWGHPRVDVYEGMQKVYVKGTTIKYPSKNIANLINCQFKKMLAMSYFDKNHRYPPYSVKQENPDSYLVECLINQIPISTEHHRYVFVDWDLIQFQKLWDMPETYDVCHILNDKAVSPTRSELYESIKNGKGTVVGTQRRGILRWLQGDSIKCRKFLKDVDENGLDAEHCIIGMYEKEREIKIKARMFSLMSEKMRMYFVLTEEMIAEHILPYFPQITMKDPLHIQIKKLWNASGLSSPDSLDPTINIDFEKWNLNMREELTEDLFSQLDLLFGFRSLISQTHEIFKKSYIYSSSGKYNPQIAEDALVVDPPMAYTNHQGGFEGLRQKGWTVATVCLLCYIADKLKISINLLGQGDNQVVRLQMPHNYWNNLEMGLGSRVTEARNILNNFIISMDYLFSEACLPIKVRETWKSTRLYMYGKNMFLDGNCLPQWVKKLLRSYALSNEGTLTVSGVIGTIATNMSAAAHASTSPDIMYVLFLILGEWSLEYLFAYHPFTRKQISEGKEIKFSLANVFSKQNLSSGRINIQRLIATILLVPTSLGGSITIPLTSFIIRGFPDHASEGYAWIKSLFEVESPWKSMFKNWYSFIPNPTIEADMLIQSPWSINHKKPATPGLQSREIVRDWLLSGEFKQNSFLKHVKTIMKTFDRKKICMAMLSENINPLILNELYNTFPQVYLDSVLRRVENTRTIKKVALRLNLRQPVIKKLMDQEHQFIGYLHWRGMQLGEHYSDCATLQCRTARNRGWGCTIKGLTTPHPFEYTHQRVCSSNNQACNGSDYVYVRVNQNARFPPYLGSSVKTKVISMQDIAARTEPLVTTSAKLARFAPWLKLGVNTQELIKRNVNIVCDPTIFEQFFDKQDTFFSGSIEHRFNPACASEGCFINYSPQLGRTVYLSSDNMPTFGKGQGNYTIHFQALYGYLQYISCRVSDTTMLHYHLECPTCISPVDDEIDDVKDFSQLYDTIYCEDSLNAINESLGYLTVRRAVEENQEKDVCILFDSIEIENINLSKLRNGCTMILSLKAAKLMMYSQKVSTSIIGVEDLQTFPRVYGYKVSSRLIIKLTTMFLLTIKNQRMMVFEKTATTFSNVKRKLKNQILKMTLDKFKGVASLCLGRTIDQLQYDPSKNEILYFNTGEFPDDVHGFLHSVRTEIIEHLESLTNYPECSLHVQIPVAGLNNLDQIYILKAKALSVPLCEWCNSAIDKLQTTFNLNVDCPHSHIRSYRSQIKCLHLPIDSMLKYVSPLSSSIDPLEIVGDSRLSTDLTWRVVSVDNEKEIQWLSVLHNFDSNMKITLPTKSVYKWDLMMTLIQEKDYQNILVFGDGTGYTSAVCALKFINAKIYPSALLENKKIIPQDTNSIRPFASRIYNNVSSLLLESVTDDITDSKFIDELSSFINTLTGKVLVICDIEGREIEQYLLRLIKFAKSSSIDYIIKVYLNTFQLNDDPTYKNCFCNHAHNEAMTSNMSLNTTDDTGFSNIDKNYWEKYLQHIYVTNDQYLELSVISRKISISTYHKNLLPIGLSELIYPRSIVLSKTLQYLSANFKVPFEGTLPGDNRKLLDGMLLKLVKGLKMLLITLYGPDIEGEEYFKKFGLARGKRSSRPGETKSLQLSIVEWTREVFLSEKEKRASLVLRTYYFEQVSFSRKYNHPRNLAELYLKEINPGLSLLRQLQNIPEDPNRRYQ</sequence>
<dbReference type="GO" id="GO:0004482">
    <property type="term" value="F:mRNA 5'-cap (guanine-N7-)-methyltransferase activity"/>
    <property type="evidence" value="ECO:0007669"/>
    <property type="project" value="InterPro"/>
</dbReference>
<dbReference type="GO" id="GO:0030430">
    <property type="term" value="C:host cell cytoplasm"/>
    <property type="evidence" value="ECO:0007669"/>
    <property type="project" value="UniProtKB-SubCell"/>
</dbReference>
<dbReference type="EC" id="2.7.7.48" evidence="3"/>
<evidence type="ECO:0000256" key="6">
    <source>
        <dbReference type="ARBA" id="ARBA00022603"/>
    </source>
</evidence>
<keyword evidence="12" id="KW-0378">Hydrolase</keyword>
<protein>
    <recommendedName>
        <fullName evidence="23">Replicase</fullName>
        <ecNumber evidence="21">2.1.1.375</ecNumber>
        <ecNumber evidence="3">2.7.7.48</ecNumber>
        <ecNumber evidence="4">2.7.7.88</ecNumber>
    </recommendedName>
    <alternativeName>
        <fullName evidence="22">Transcriptase</fullName>
    </alternativeName>
</protein>
<accession>A0A9N6YJ83</accession>
<dbReference type="InterPro" id="IPR025786">
    <property type="entry name" value="Mononega_L_MeTrfase"/>
</dbReference>
<keyword evidence="6" id="KW-0489">Methyltransferase</keyword>
<dbReference type="PROSITE" id="PS50526">
    <property type="entry name" value="RDRP_SSRNA_NEG_NONSEG"/>
    <property type="match status" value="1"/>
</dbReference>
<evidence type="ECO:0000256" key="26">
    <source>
        <dbReference type="ARBA" id="ARBA00048548"/>
    </source>
</evidence>
<dbReference type="PROSITE" id="PS51590">
    <property type="entry name" value="SAM_MT_MNV_L"/>
    <property type="match status" value="1"/>
</dbReference>
<evidence type="ECO:0000256" key="17">
    <source>
        <dbReference type="ARBA" id="ARBA00023200"/>
    </source>
</evidence>
<keyword evidence="10" id="KW-0548">Nucleotidyltransferase</keyword>
<dbReference type="EC" id="2.1.1.375" evidence="21"/>
<keyword evidence="14" id="KW-0946">Virion</keyword>
<keyword evidence="8" id="KW-0808">Transferase</keyword>
<evidence type="ECO:0000256" key="3">
    <source>
        <dbReference type="ARBA" id="ARBA00012494"/>
    </source>
</evidence>
<evidence type="ECO:0000256" key="12">
    <source>
        <dbReference type="ARBA" id="ARBA00022801"/>
    </source>
</evidence>
<keyword evidence="18" id="KW-0511">Multifunctional enzyme</keyword>
<evidence type="ECO:0000256" key="13">
    <source>
        <dbReference type="ARBA" id="ARBA00022840"/>
    </source>
</evidence>
<dbReference type="EC" id="2.7.7.88" evidence="4"/>
<comment type="catalytic activity">
    <reaction evidence="20">
        <text>a 5'-end (5'-triphosphoguanosine)-(2'-O-methyladenylyl)-adenylyl-cytidylyl-adenosine in mRNA + S-adenosyl-L-methionine = a 5'-end (N(7)-methyl 5'-triphosphoguanosine)-(2'-O-methyladenylyl)-adenylyl-cytidylyl-adenosine in mRNA + S-adenosyl-L-homocysteine</text>
        <dbReference type="Rhea" id="RHEA:65440"/>
        <dbReference type="Rhea" id="RHEA-COMP:16798"/>
        <dbReference type="Rhea" id="RHEA-COMP:16801"/>
        <dbReference type="ChEBI" id="CHEBI:57856"/>
        <dbReference type="ChEBI" id="CHEBI:59789"/>
        <dbReference type="ChEBI" id="CHEBI:156482"/>
        <dbReference type="ChEBI" id="CHEBI:156483"/>
    </reaction>
</comment>
<evidence type="ECO:0000256" key="2">
    <source>
        <dbReference type="ARBA" id="ARBA00004328"/>
    </source>
</evidence>
<comment type="catalytic activity">
    <reaction evidence="24">
        <text>a 5'-end (5'-triphosphoguanosine)-adenylyl-adenylyl-cytidylyl-adenosine in mRNA + S-adenosyl-L-methionine = a 5'-end (5'-triphosphoguanosine)-(2'-O-methyladenylyl)-adenylyl-cytidylyl-adenosine in mRNA + S-adenosyl-L-homocysteine + H(+)</text>
        <dbReference type="Rhea" id="RHEA:65380"/>
        <dbReference type="Rhea" id="RHEA-COMP:16797"/>
        <dbReference type="Rhea" id="RHEA-COMP:16801"/>
        <dbReference type="ChEBI" id="CHEBI:15378"/>
        <dbReference type="ChEBI" id="CHEBI:57856"/>
        <dbReference type="ChEBI" id="CHEBI:59789"/>
        <dbReference type="ChEBI" id="CHEBI:156482"/>
        <dbReference type="ChEBI" id="CHEBI:156484"/>
    </reaction>
</comment>
<evidence type="ECO:0000256" key="11">
    <source>
        <dbReference type="ARBA" id="ARBA00022741"/>
    </source>
</evidence>
<keyword evidence="13" id="KW-0067">ATP-binding</keyword>
<evidence type="ECO:0000256" key="16">
    <source>
        <dbReference type="ARBA" id="ARBA00023042"/>
    </source>
</evidence>
<reference evidence="29" key="1">
    <citation type="journal article" date="2022" name="bioRxiv">
        <title>Unlocking the hidden genetic diversity of varicosaviruses, the neglected plant rhabdoviruses.</title>
        <authorList>
            <person name="Bejerman N."/>
            <person name="Dietzgen R.G."/>
            <person name="Debat H."/>
        </authorList>
    </citation>
    <scope>NUCLEOTIDE SEQUENCE</scope>
</reference>
<evidence type="ECO:0000259" key="28">
    <source>
        <dbReference type="PROSITE" id="PS51590"/>
    </source>
</evidence>
<evidence type="ECO:0000256" key="4">
    <source>
        <dbReference type="ARBA" id="ARBA00012582"/>
    </source>
</evidence>
<keyword evidence="7" id="KW-0507">mRNA processing</keyword>
<comment type="catalytic activity">
    <reaction evidence="19">
        <text>a 5'-end triphospho-adenylyl-adenylyl-cytidylyl-adenosine in mRNA + GDP + H(+) = a 5'-end (5'-triphosphoguanosine)-adenylyl-adenylyl-cytidylyl-adenosine in mRNA + diphosphate</text>
        <dbReference type="Rhea" id="RHEA:65436"/>
        <dbReference type="Rhea" id="RHEA-COMP:16797"/>
        <dbReference type="Rhea" id="RHEA-COMP:16799"/>
        <dbReference type="ChEBI" id="CHEBI:15378"/>
        <dbReference type="ChEBI" id="CHEBI:33019"/>
        <dbReference type="ChEBI" id="CHEBI:58189"/>
        <dbReference type="ChEBI" id="CHEBI:156484"/>
        <dbReference type="ChEBI" id="CHEBI:156503"/>
        <dbReference type="EC" id="2.7.7.88"/>
    </reaction>
</comment>
<dbReference type="InterPro" id="IPR026890">
    <property type="entry name" value="Mononeg_mRNAcap"/>
</dbReference>
<organism evidence="29">
    <name type="scientific">Caladenia virus 1</name>
    <dbReference type="NCBI Taxonomy" id="2977961"/>
    <lineage>
        <taxon>Viruses</taxon>
        <taxon>Riboviria</taxon>
        <taxon>Orthornavirae</taxon>
        <taxon>Negarnaviricota</taxon>
        <taxon>Haploviricotina</taxon>
        <taxon>Monjiviricetes</taxon>
        <taxon>Mononegavirales</taxon>
        <taxon>Rhabdoviridae</taxon>
        <taxon>Betarhabdovirinae</taxon>
        <taxon>Varicosavirus</taxon>
        <taxon>Varicosavirus caladeniae</taxon>
    </lineage>
</organism>
<dbReference type="InterPro" id="IPR014023">
    <property type="entry name" value="Mononeg_RNA_pol_cat"/>
</dbReference>
<dbReference type="EMBL" id="BK061755">
    <property type="protein sequence ID" value="DAZ90680.1"/>
    <property type="molecule type" value="Viral_cRNA"/>
</dbReference>
<comment type="catalytic activity">
    <reaction evidence="26">
        <text>GTP + H2O = GDP + phosphate + H(+)</text>
        <dbReference type="Rhea" id="RHEA:19669"/>
        <dbReference type="ChEBI" id="CHEBI:15377"/>
        <dbReference type="ChEBI" id="CHEBI:15378"/>
        <dbReference type="ChEBI" id="CHEBI:37565"/>
        <dbReference type="ChEBI" id="CHEBI:43474"/>
        <dbReference type="ChEBI" id="CHEBI:58189"/>
    </reaction>
</comment>
<dbReference type="GO" id="GO:0005524">
    <property type="term" value="F:ATP binding"/>
    <property type="evidence" value="ECO:0007669"/>
    <property type="project" value="UniProtKB-KW"/>
</dbReference>
<keyword evidence="16" id="KW-0506">mRNA capping</keyword>
<keyword evidence="15" id="KW-0693">Viral RNA replication</keyword>
<evidence type="ECO:0000256" key="5">
    <source>
        <dbReference type="ARBA" id="ARBA00022484"/>
    </source>
</evidence>
<evidence type="ECO:0000256" key="22">
    <source>
        <dbReference type="ARBA" id="ARBA00030436"/>
    </source>
</evidence>